<keyword evidence="4" id="KW-1133">Transmembrane helix</keyword>
<evidence type="ECO:0008006" key="9">
    <source>
        <dbReference type="Google" id="ProtNLM"/>
    </source>
</evidence>
<evidence type="ECO:0000256" key="5">
    <source>
        <dbReference type="ARBA" id="ARBA00023136"/>
    </source>
</evidence>
<dbReference type="GO" id="GO:0005789">
    <property type="term" value="C:endoplasmic reticulum membrane"/>
    <property type="evidence" value="ECO:0007669"/>
    <property type="project" value="UniProtKB-SubCell"/>
</dbReference>
<dbReference type="EMBL" id="DS480423">
    <property type="protein sequence ID" value="EDO16515.1"/>
    <property type="molecule type" value="Genomic_DNA"/>
</dbReference>
<dbReference type="Gene3D" id="3.40.30.10">
    <property type="entry name" value="Glutaredoxin"/>
    <property type="match status" value="1"/>
</dbReference>
<comment type="subcellular location">
    <subcellularLocation>
        <location evidence="1">Endoplasmic reticulum membrane</location>
        <topology evidence="1">Multi-pass membrane protein</topology>
    </subcellularLocation>
</comment>
<dbReference type="InterPro" id="IPR021149">
    <property type="entry name" value="OligosaccharylTrfase_OST3/OST6"/>
</dbReference>
<keyword evidence="6" id="KW-0732">Signal</keyword>
<dbReference type="Proteomes" id="UP000000267">
    <property type="component" value="Unassembled WGS sequence"/>
</dbReference>
<keyword evidence="8" id="KW-1185">Reference proteome</keyword>
<gene>
    <name evidence="7" type="ORF">Kpol_513p31</name>
</gene>
<dbReference type="HOGENOM" id="CLU_1316289_0_0_1"/>
<dbReference type="eggNOG" id="KOG2603">
    <property type="taxonomic scope" value="Eukaryota"/>
</dbReference>
<evidence type="ECO:0000256" key="4">
    <source>
        <dbReference type="ARBA" id="ARBA00022989"/>
    </source>
</evidence>
<comment type="similarity">
    <text evidence="2">Belongs to the OST3/OST6 family.</text>
</comment>
<dbReference type="InterPro" id="IPR036249">
    <property type="entry name" value="Thioredoxin-like_sf"/>
</dbReference>
<evidence type="ECO:0000256" key="1">
    <source>
        <dbReference type="ARBA" id="ARBA00004477"/>
    </source>
</evidence>
<organism evidence="8">
    <name type="scientific">Vanderwaltozyma polyspora (strain ATCC 22028 / DSM 70294 / BCRC 21397 / CBS 2163 / NBRC 10782 / NRRL Y-8283 / UCD 57-17)</name>
    <name type="common">Kluyveromyces polysporus</name>
    <dbReference type="NCBI Taxonomy" id="436907"/>
    <lineage>
        <taxon>Eukaryota</taxon>
        <taxon>Fungi</taxon>
        <taxon>Dikarya</taxon>
        <taxon>Ascomycota</taxon>
        <taxon>Saccharomycotina</taxon>
        <taxon>Saccharomycetes</taxon>
        <taxon>Saccharomycetales</taxon>
        <taxon>Saccharomycetaceae</taxon>
        <taxon>Vanderwaltozyma</taxon>
    </lineage>
</organism>
<dbReference type="GeneID" id="5544648"/>
<accession>A7TML7</accession>
<dbReference type="RefSeq" id="XP_001644373.1">
    <property type="nucleotide sequence ID" value="XM_001644323.1"/>
</dbReference>
<evidence type="ECO:0000256" key="3">
    <source>
        <dbReference type="ARBA" id="ARBA00022692"/>
    </source>
</evidence>
<feature type="signal peptide" evidence="6">
    <location>
        <begin position="1"/>
        <end position="22"/>
    </location>
</feature>
<dbReference type="AlphaFoldDB" id="A7TML7"/>
<feature type="chain" id="PRO_5002715788" description="Thioredoxin domain-containing protein" evidence="6">
    <location>
        <begin position="23"/>
        <end position="209"/>
    </location>
</feature>
<evidence type="ECO:0000256" key="2">
    <source>
        <dbReference type="ARBA" id="ARBA00009561"/>
    </source>
</evidence>
<sequence length="209" mass="23752">MRASFYVILFLNILLFDGNFLAAGLLSNPDKFIEARDADGIVKLDKRSYMRVSEGIRDTYSVVLVNQPYAEACDSCILFGKQAREISRTLLQNKPDINVIFYDIDPYEVLMVQEDLRIEYLPTLLIYPPPTRKNFHMSTAAHTRLTAMTLEELEDVNYVKNFITNGLNITLEDLEMTVPEQFNVVSYGKYFGIFVATGIASEALLAVLK</sequence>
<reference evidence="7 8" key="1">
    <citation type="journal article" date="2007" name="Proc. Natl. Acad. Sci. U.S.A.">
        <title>Independent sorting-out of thousands of duplicated gene pairs in two yeast species descended from a whole-genome duplication.</title>
        <authorList>
            <person name="Scannell D.R."/>
            <person name="Frank A.C."/>
            <person name="Conant G.C."/>
            <person name="Byrne K.P."/>
            <person name="Woolfit M."/>
            <person name="Wolfe K.H."/>
        </authorList>
    </citation>
    <scope>NUCLEOTIDE SEQUENCE [LARGE SCALE GENOMIC DNA]</scope>
    <source>
        <strain evidence="8">ATCC 22028 / DSM 70294 / BCRC 21397 / CBS 2163 / NBRC 10782 / NRRL Y-8283 / UCD 57-17</strain>
    </source>
</reference>
<name>A7TML7_VANPO</name>
<dbReference type="KEGG" id="vpo:Kpol_513p31"/>
<proteinExistence type="inferred from homology"/>
<keyword evidence="3" id="KW-0812">Transmembrane</keyword>
<evidence type="ECO:0000313" key="8">
    <source>
        <dbReference type="Proteomes" id="UP000000267"/>
    </source>
</evidence>
<dbReference type="SUPFAM" id="SSF52833">
    <property type="entry name" value="Thioredoxin-like"/>
    <property type="match status" value="1"/>
</dbReference>
<protein>
    <recommendedName>
        <fullName evidence="9">Thioredoxin domain-containing protein</fullName>
    </recommendedName>
</protein>
<dbReference type="InParanoid" id="A7TML7"/>
<dbReference type="Pfam" id="PF04756">
    <property type="entry name" value="OST3_OST6"/>
    <property type="match status" value="1"/>
</dbReference>
<dbReference type="STRING" id="436907.A7TML7"/>
<keyword evidence="5" id="KW-0472">Membrane</keyword>
<evidence type="ECO:0000256" key="6">
    <source>
        <dbReference type="SAM" id="SignalP"/>
    </source>
</evidence>
<dbReference type="PhylomeDB" id="A7TML7"/>
<evidence type="ECO:0000313" key="7">
    <source>
        <dbReference type="EMBL" id="EDO16515.1"/>
    </source>
</evidence>